<dbReference type="EMBL" id="PSZO01000007">
    <property type="protein sequence ID" value="TCG11443.1"/>
    <property type="molecule type" value="Genomic_DNA"/>
</dbReference>
<dbReference type="OrthoDB" id="399212at2"/>
<dbReference type="SUPFAM" id="SSF50814">
    <property type="entry name" value="Lipocalins"/>
    <property type="match status" value="1"/>
</dbReference>
<sequence length="124" mass="13895">MSKKIKFTSNISQAGETQQISFDAAVTIDTYQEFTTYEFKEPNMNVMNKIEVSETAVNIFAGPSSINLELNKTVAIQYQTPHGILLLNSHMSALTINEDNVKIQYSLANQEDIVGNYEIILEIS</sequence>
<protein>
    <recommendedName>
        <fullName evidence="3">DUF1934 domain-containing protein</fullName>
    </recommendedName>
</protein>
<organism evidence="1 2">
    <name type="scientific">Mycoplasma marinum</name>
    <dbReference type="NCBI Taxonomy" id="1937190"/>
    <lineage>
        <taxon>Bacteria</taxon>
        <taxon>Bacillati</taxon>
        <taxon>Mycoplasmatota</taxon>
        <taxon>Mollicutes</taxon>
        <taxon>Mycoplasmataceae</taxon>
        <taxon>Mycoplasma</taxon>
    </lineage>
</organism>
<proteinExistence type="predicted"/>
<dbReference type="RefSeq" id="WP_131598872.1">
    <property type="nucleotide sequence ID" value="NZ_CBDBYK010000004.1"/>
</dbReference>
<evidence type="ECO:0000313" key="1">
    <source>
        <dbReference type="EMBL" id="TCG11443.1"/>
    </source>
</evidence>
<evidence type="ECO:0008006" key="3">
    <source>
        <dbReference type="Google" id="ProtNLM"/>
    </source>
</evidence>
<accession>A0A4R0XLB9</accession>
<dbReference type="InterPro" id="IPR012674">
    <property type="entry name" value="Calycin"/>
</dbReference>
<dbReference type="InterPro" id="IPR015231">
    <property type="entry name" value="DUF1934"/>
</dbReference>
<gene>
    <name evidence="1" type="ORF">C4B24_02110</name>
</gene>
<dbReference type="Proteomes" id="UP000294192">
    <property type="component" value="Unassembled WGS sequence"/>
</dbReference>
<reference evidence="1 2" key="1">
    <citation type="submission" date="2018-02" db="EMBL/GenBank/DDBJ databases">
        <title>Mycoplasma marinum and Mycoplasma todarodis sp. nov., moderately halophilic and psychrotolerant mycoplasmas isolated from cephalopods.</title>
        <authorList>
            <person name="Viver T."/>
        </authorList>
    </citation>
    <scope>NUCLEOTIDE SEQUENCE [LARGE SCALE GENOMIC DNA]</scope>
    <source>
        <strain evidence="1 2">PE</strain>
    </source>
</reference>
<name>A0A4R0XLB9_9MOLU</name>
<dbReference type="Pfam" id="PF09148">
    <property type="entry name" value="DUF1934"/>
    <property type="match status" value="1"/>
</dbReference>
<keyword evidence="2" id="KW-1185">Reference proteome</keyword>
<comment type="caution">
    <text evidence="1">The sequence shown here is derived from an EMBL/GenBank/DDBJ whole genome shotgun (WGS) entry which is preliminary data.</text>
</comment>
<evidence type="ECO:0000313" key="2">
    <source>
        <dbReference type="Proteomes" id="UP000294192"/>
    </source>
</evidence>
<dbReference type="Gene3D" id="2.40.128.20">
    <property type="match status" value="1"/>
</dbReference>
<dbReference type="AlphaFoldDB" id="A0A4R0XLB9"/>